<organism evidence="2 3">
    <name type="scientific">Phytophthora fragariaefolia</name>
    <dbReference type="NCBI Taxonomy" id="1490495"/>
    <lineage>
        <taxon>Eukaryota</taxon>
        <taxon>Sar</taxon>
        <taxon>Stramenopiles</taxon>
        <taxon>Oomycota</taxon>
        <taxon>Peronosporomycetes</taxon>
        <taxon>Peronosporales</taxon>
        <taxon>Peronosporaceae</taxon>
        <taxon>Phytophthora</taxon>
    </lineage>
</organism>
<evidence type="ECO:0000256" key="1">
    <source>
        <dbReference type="SAM" id="Phobius"/>
    </source>
</evidence>
<dbReference type="AlphaFoldDB" id="A0A9W6YD32"/>
<keyword evidence="1" id="KW-1133">Transmembrane helix</keyword>
<dbReference type="EMBL" id="BSXT01005477">
    <property type="protein sequence ID" value="GMF60537.1"/>
    <property type="molecule type" value="Genomic_DNA"/>
</dbReference>
<accession>A0A9W6YD32</accession>
<comment type="caution">
    <text evidence="2">The sequence shown here is derived from an EMBL/GenBank/DDBJ whole genome shotgun (WGS) entry which is preliminary data.</text>
</comment>
<proteinExistence type="predicted"/>
<name>A0A9W6YD32_9STRA</name>
<keyword evidence="1" id="KW-0812">Transmembrane</keyword>
<reference evidence="2" key="1">
    <citation type="submission" date="2023-04" db="EMBL/GenBank/DDBJ databases">
        <title>Phytophthora fragariaefolia NBRC 109709.</title>
        <authorList>
            <person name="Ichikawa N."/>
            <person name="Sato H."/>
            <person name="Tonouchi N."/>
        </authorList>
    </citation>
    <scope>NUCLEOTIDE SEQUENCE</scope>
    <source>
        <strain evidence="2">NBRC 109709</strain>
    </source>
</reference>
<sequence length="295" mass="33885">MLVSRRTFICWWFVFLGVHLVTCCYNGAYAFFYWTFNTTETSWYLAFYHVGMPPDYYGIIGIVHILMASVHGVCILLMVGGSLWLRNFVFTPWGEYNDAKFRKILNGCTMQAKITEFRVKRVSVSAKVRKSLSMVTAEVTNRYGFLGVNGKYFHWITASRELVETTLQTIQAYRMSRLLPSLCLDRFYVVALVLNCWSSAVIYASCYRGSESRKRFTSLACDCTLDLISSMGVTFIVVLSYVGQYDPDTTDFGGNPWYNDEWTARALNEFQIVLIVSWSDLASRVPYNTDPVLHM</sequence>
<feature type="transmembrane region" description="Helical" evidence="1">
    <location>
        <begin position="12"/>
        <end position="36"/>
    </location>
</feature>
<evidence type="ECO:0000313" key="3">
    <source>
        <dbReference type="Proteomes" id="UP001165121"/>
    </source>
</evidence>
<keyword evidence="3" id="KW-1185">Reference proteome</keyword>
<dbReference type="Proteomes" id="UP001165121">
    <property type="component" value="Unassembled WGS sequence"/>
</dbReference>
<dbReference type="OrthoDB" id="127325at2759"/>
<feature type="transmembrane region" description="Helical" evidence="1">
    <location>
        <begin position="56"/>
        <end position="79"/>
    </location>
</feature>
<protein>
    <submittedName>
        <fullName evidence="2">Unnamed protein product</fullName>
    </submittedName>
</protein>
<gene>
    <name evidence="2" type="ORF">Pfra01_002624200</name>
</gene>
<evidence type="ECO:0000313" key="2">
    <source>
        <dbReference type="EMBL" id="GMF60537.1"/>
    </source>
</evidence>
<keyword evidence="1" id="KW-0472">Membrane</keyword>